<comment type="caution">
    <text evidence="5">The sequence shown here is derived from an EMBL/GenBank/DDBJ whole genome shotgun (WGS) entry which is preliminary data.</text>
</comment>
<dbReference type="EMBL" id="QUNF01000013">
    <property type="protein sequence ID" value="REG85328.1"/>
    <property type="molecule type" value="Genomic_DNA"/>
</dbReference>
<dbReference type="InterPro" id="IPR039552">
    <property type="entry name" value="IS66_C"/>
</dbReference>
<dbReference type="OrthoDB" id="9760067at2"/>
<dbReference type="InterPro" id="IPR024463">
    <property type="entry name" value="Transposase_TnpC_homeodom"/>
</dbReference>
<evidence type="ECO:0000313" key="5">
    <source>
        <dbReference type="EMBL" id="REG85328.1"/>
    </source>
</evidence>
<dbReference type="Proteomes" id="UP000256405">
    <property type="component" value="Unassembled WGS sequence"/>
</dbReference>
<protein>
    <submittedName>
        <fullName evidence="5">Transposase</fullName>
    </submittedName>
</protein>
<accession>A0A3E0DQC3</accession>
<sequence>MNNPLDQLSKAELIALLGVWEKELESNTKVIESKDQRIEKLEGILAKFQKMLFGQKRERFESPDQLSLPFETTAEQQQEAQQELDEKVTCVRKKSRSPHPGRTKLPEHLPVEEIELYPEGNLEEMTCIGKEVTEELDYIPGSYIIRRYIRYKYVSKVQEGKSPIAIAPLPSRLIDKSSVGNGLLASILTDKYVDHLPLYRQLQRFKRENIPIAASTLDGWARQGMERLEILYDWLVKDTCGKGYLQADETTIKVLDSTKKKDTHLGYYWVYHNPVNGTVLFDYQKGRDQAAPKKILKGFKGYLQSDGYATYEYYGNQPGVTHLGCWAHARRKFFEALENDKSRATLALAFIGKLYEVEAHCRDKQLSAKDKKSYRLDHVCPLLEAFSSWLQENYAQVLPKSIIGKAMSYTMTRWEQLSNYLMDGMLEIDNNKIENVIRPVALGRKNYLFAGSHEAAQRAAMSYSFFAMCKKEEVNPQQWLKYVFDQIMDTNIQKIQQLLPKNYKLSLIKNQPK</sequence>
<organism evidence="5 6">
    <name type="scientific">Algoriphagus antarcticus</name>
    <dbReference type="NCBI Taxonomy" id="238540"/>
    <lineage>
        <taxon>Bacteria</taxon>
        <taxon>Pseudomonadati</taxon>
        <taxon>Bacteroidota</taxon>
        <taxon>Cytophagia</taxon>
        <taxon>Cytophagales</taxon>
        <taxon>Cyclobacteriaceae</taxon>
        <taxon>Algoriphagus</taxon>
    </lineage>
</organism>
<evidence type="ECO:0000259" key="2">
    <source>
        <dbReference type="Pfam" id="PF13005"/>
    </source>
</evidence>
<feature type="domain" description="Transposase IS66 C-terminal" evidence="4">
    <location>
        <begin position="465"/>
        <end position="500"/>
    </location>
</feature>
<dbReference type="PANTHER" id="PTHR33678:SF1">
    <property type="entry name" value="BLL1576 PROTEIN"/>
    <property type="match status" value="1"/>
</dbReference>
<proteinExistence type="predicted"/>
<feature type="domain" description="Transposase TnpC homeodomain" evidence="3">
    <location>
        <begin position="41"/>
        <end position="114"/>
    </location>
</feature>
<evidence type="ECO:0000259" key="4">
    <source>
        <dbReference type="Pfam" id="PF13817"/>
    </source>
</evidence>
<dbReference type="InterPro" id="IPR004291">
    <property type="entry name" value="Transposase_IS66_central"/>
</dbReference>
<evidence type="ECO:0000259" key="1">
    <source>
        <dbReference type="Pfam" id="PF03050"/>
    </source>
</evidence>
<evidence type="ECO:0000259" key="3">
    <source>
        <dbReference type="Pfam" id="PF13007"/>
    </source>
</evidence>
<dbReference type="Pfam" id="PF13817">
    <property type="entry name" value="DDE_Tnp_IS66_C"/>
    <property type="match status" value="1"/>
</dbReference>
<gene>
    <name evidence="5" type="ORF">C8N25_11315</name>
</gene>
<feature type="domain" description="Transposase IS66 central" evidence="1">
    <location>
        <begin position="176"/>
        <end position="457"/>
    </location>
</feature>
<dbReference type="RefSeq" id="WP_086543831.1">
    <property type="nucleotide sequence ID" value="NZ_MSSW01000093.1"/>
</dbReference>
<reference evidence="5 6" key="1">
    <citation type="submission" date="2018-08" db="EMBL/GenBank/DDBJ databases">
        <title>Genomic Encyclopedia of Archaeal and Bacterial Type Strains, Phase II (KMG-II): from individual species to whole genera.</title>
        <authorList>
            <person name="Goeker M."/>
        </authorList>
    </citation>
    <scope>NUCLEOTIDE SEQUENCE [LARGE SCALE GENOMIC DNA]</scope>
    <source>
        <strain evidence="5 6">DSM 15986</strain>
    </source>
</reference>
<dbReference type="PANTHER" id="PTHR33678">
    <property type="entry name" value="BLL1576 PROTEIN"/>
    <property type="match status" value="1"/>
</dbReference>
<dbReference type="InterPro" id="IPR024474">
    <property type="entry name" value="Znf_dom_IS66"/>
</dbReference>
<keyword evidence="6" id="KW-1185">Reference proteome</keyword>
<name>A0A3E0DQC3_9BACT</name>
<dbReference type="AlphaFoldDB" id="A0A3E0DQC3"/>
<evidence type="ECO:0000313" key="6">
    <source>
        <dbReference type="Proteomes" id="UP000256405"/>
    </source>
</evidence>
<dbReference type="InterPro" id="IPR052344">
    <property type="entry name" value="Transposase-related"/>
</dbReference>
<dbReference type="Pfam" id="PF13007">
    <property type="entry name" value="LZ_Tnp_IS66"/>
    <property type="match status" value="1"/>
</dbReference>
<dbReference type="NCBIfam" id="NF033517">
    <property type="entry name" value="transpos_IS66"/>
    <property type="match status" value="1"/>
</dbReference>
<dbReference type="Pfam" id="PF13005">
    <property type="entry name" value="zf-IS66"/>
    <property type="match status" value="1"/>
</dbReference>
<feature type="domain" description="Transposase IS66 zinc-finger binding" evidence="2">
    <location>
        <begin position="124"/>
        <end position="153"/>
    </location>
</feature>
<dbReference type="Pfam" id="PF03050">
    <property type="entry name" value="DDE_Tnp_IS66"/>
    <property type="match status" value="1"/>
</dbReference>